<dbReference type="InterPro" id="IPR015797">
    <property type="entry name" value="NUDIX_hydrolase-like_dom_sf"/>
</dbReference>
<accession>A0ABU5UGT2</accession>
<sequence length="145" mass="16596">MAYRNPAPTIDIIIELVDRPHRPIVLIERHNSPLGWAIPGGFVDYGEAVEVAARREAEEETGLKVELIEQFLVYSDPGRDARQHTISIVFLARAIGEPMAGDDAKNVGIFESWCVPSNLCFDHDRILRDYWRYRDYGLRPRLGFD</sequence>
<keyword evidence="2 3" id="KW-0378">Hydrolase</keyword>
<proteinExistence type="inferred from homology"/>
<dbReference type="PANTHER" id="PTHR43736">
    <property type="entry name" value="ADP-RIBOSE PYROPHOSPHATASE"/>
    <property type="match status" value="1"/>
</dbReference>
<dbReference type="InterPro" id="IPR020476">
    <property type="entry name" value="Nudix_hydrolase"/>
</dbReference>
<dbReference type="RefSeq" id="WP_323196843.1">
    <property type="nucleotide sequence ID" value="NZ_JAYGHG010000024.1"/>
</dbReference>
<dbReference type="PROSITE" id="PS00893">
    <property type="entry name" value="NUDIX_BOX"/>
    <property type="match status" value="1"/>
</dbReference>
<evidence type="ECO:0000256" key="3">
    <source>
        <dbReference type="RuleBase" id="RU003476"/>
    </source>
</evidence>
<evidence type="ECO:0000256" key="2">
    <source>
        <dbReference type="ARBA" id="ARBA00022801"/>
    </source>
</evidence>
<name>A0ABU5UGT2_9CYAN</name>
<dbReference type="EMBL" id="JAYGHG010000024">
    <property type="protein sequence ID" value="MEA5582528.1"/>
    <property type="molecule type" value="Genomic_DNA"/>
</dbReference>
<reference evidence="5 6" key="1">
    <citation type="submission" date="2023-12" db="EMBL/GenBank/DDBJ databases">
        <title>Baltic Sea Cyanobacteria.</title>
        <authorList>
            <person name="Delbaje E."/>
            <person name="Fewer D.P."/>
            <person name="Shishido T.K."/>
        </authorList>
    </citation>
    <scope>NUCLEOTIDE SEQUENCE [LARGE SCALE GENOMIC DNA]</scope>
    <source>
        <strain evidence="5 6">UHCC-0300</strain>
    </source>
</reference>
<keyword evidence="6" id="KW-1185">Reference proteome</keyword>
<evidence type="ECO:0000313" key="6">
    <source>
        <dbReference type="Proteomes" id="UP001302120"/>
    </source>
</evidence>
<feature type="domain" description="Nudix hydrolase" evidence="4">
    <location>
        <begin position="3"/>
        <end position="133"/>
    </location>
</feature>
<dbReference type="PROSITE" id="PS51462">
    <property type="entry name" value="NUDIX"/>
    <property type="match status" value="1"/>
</dbReference>
<organism evidence="5 6">
    <name type="scientific">Nodularia harveyana UHCC-0300</name>
    <dbReference type="NCBI Taxonomy" id="2974287"/>
    <lineage>
        <taxon>Bacteria</taxon>
        <taxon>Bacillati</taxon>
        <taxon>Cyanobacteriota</taxon>
        <taxon>Cyanophyceae</taxon>
        <taxon>Nostocales</taxon>
        <taxon>Nodulariaceae</taxon>
        <taxon>Nodularia</taxon>
    </lineage>
</organism>
<dbReference type="InterPro" id="IPR000086">
    <property type="entry name" value="NUDIX_hydrolase_dom"/>
</dbReference>
<dbReference type="PANTHER" id="PTHR43736:SF1">
    <property type="entry name" value="DIHYDRONEOPTERIN TRIPHOSPHATE DIPHOSPHATASE"/>
    <property type="match status" value="1"/>
</dbReference>
<dbReference type="Gene3D" id="3.90.79.10">
    <property type="entry name" value="Nucleoside Triphosphate Pyrophosphohydrolase"/>
    <property type="match status" value="1"/>
</dbReference>
<evidence type="ECO:0000259" key="4">
    <source>
        <dbReference type="PROSITE" id="PS51462"/>
    </source>
</evidence>
<comment type="similarity">
    <text evidence="1 3">Belongs to the Nudix hydrolase family.</text>
</comment>
<comment type="caution">
    <text evidence="5">The sequence shown here is derived from an EMBL/GenBank/DDBJ whole genome shotgun (WGS) entry which is preliminary data.</text>
</comment>
<evidence type="ECO:0000256" key="1">
    <source>
        <dbReference type="ARBA" id="ARBA00005582"/>
    </source>
</evidence>
<dbReference type="GO" id="GO:0016787">
    <property type="term" value="F:hydrolase activity"/>
    <property type="evidence" value="ECO:0007669"/>
    <property type="project" value="UniProtKB-KW"/>
</dbReference>
<evidence type="ECO:0000313" key="5">
    <source>
        <dbReference type="EMBL" id="MEA5582528.1"/>
    </source>
</evidence>
<protein>
    <submittedName>
        <fullName evidence="5">NUDIX hydrolase</fullName>
    </submittedName>
</protein>
<dbReference type="SUPFAM" id="SSF55811">
    <property type="entry name" value="Nudix"/>
    <property type="match status" value="1"/>
</dbReference>
<dbReference type="PRINTS" id="PR00502">
    <property type="entry name" value="NUDIXFAMILY"/>
</dbReference>
<gene>
    <name evidence="5" type="ORF">VB620_14405</name>
</gene>
<dbReference type="Proteomes" id="UP001302120">
    <property type="component" value="Unassembled WGS sequence"/>
</dbReference>
<dbReference type="CDD" id="cd18873">
    <property type="entry name" value="NUDIX_NadM_like"/>
    <property type="match status" value="1"/>
</dbReference>
<dbReference type="InterPro" id="IPR020084">
    <property type="entry name" value="NUDIX_hydrolase_CS"/>
</dbReference>
<dbReference type="Pfam" id="PF00293">
    <property type="entry name" value="NUDIX"/>
    <property type="match status" value="1"/>
</dbReference>